<comment type="similarity">
    <text evidence="1">Belongs to the DCC1 family.</text>
</comment>
<dbReference type="eggNOG" id="KOG0798">
    <property type="taxonomic scope" value="Eukaryota"/>
</dbReference>
<keyword evidence="5" id="KW-1185">Reference proteome</keyword>
<evidence type="ECO:0000313" key="4">
    <source>
        <dbReference type="EMBL" id="EDV23211.1"/>
    </source>
</evidence>
<reference evidence="4 5" key="1">
    <citation type="journal article" date="2008" name="Nature">
        <title>The Trichoplax genome and the nature of placozoans.</title>
        <authorList>
            <person name="Srivastava M."/>
            <person name="Begovic E."/>
            <person name="Chapman J."/>
            <person name="Putnam N.H."/>
            <person name="Hellsten U."/>
            <person name="Kawashima T."/>
            <person name="Kuo A."/>
            <person name="Mitros T."/>
            <person name="Salamov A."/>
            <person name="Carpenter M.L."/>
            <person name="Signorovitch A.Y."/>
            <person name="Moreno M.A."/>
            <person name="Kamm K."/>
            <person name="Grimwood J."/>
            <person name="Schmutz J."/>
            <person name="Shapiro H."/>
            <person name="Grigoriev I.V."/>
            <person name="Buss L.W."/>
            <person name="Schierwater B."/>
            <person name="Dellaporta S.L."/>
            <person name="Rokhsar D.S."/>
        </authorList>
    </citation>
    <scope>NUCLEOTIDE SEQUENCE [LARGE SCALE GENOMIC DNA]</scope>
    <source>
        <strain evidence="4 5">Grell-BS-1999</strain>
    </source>
</reference>
<evidence type="ECO:0000256" key="2">
    <source>
        <dbReference type="ARBA" id="ARBA00017682"/>
    </source>
</evidence>
<dbReference type="FunCoup" id="B3S1B1">
    <property type="interactions" value="1558"/>
</dbReference>
<dbReference type="Pfam" id="PF09724">
    <property type="entry name" value="Dcc1"/>
    <property type="match status" value="2"/>
</dbReference>
<name>B3S1B1_TRIAD</name>
<evidence type="ECO:0000256" key="3">
    <source>
        <dbReference type="ARBA" id="ARBA00022705"/>
    </source>
</evidence>
<protein>
    <recommendedName>
        <fullName evidence="2">Sister chromatid cohesion protein DCC1</fullName>
    </recommendedName>
</protein>
<accession>B3S1B1</accession>
<dbReference type="GO" id="GO:0034088">
    <property type="term" value="P:maintenance of mitotic sister chromatid cohesion"/>
    <property type="evidence" value="ECO:0000318"/>
    <property type="project" value="GO_Central"/>
</dbReference>
<evidence type="ECO:0000256" key="1">
    <source>
        <dbReference type="ARBA" id="ARBA00007017"/>
    </source>
</evidence>
<dbReference type="STRING" id="10228.B3S1B1"/>
<dbReference type="PhylomeDB" id="B3S1B1"/>
<sequence>MAGNLKRDYTQISQSAEQAGLSSHLNLVQELVLSPDNNRQFQLLEATPEILEAIESSRKIVFRGEEEDDVTLCVDNATFDVRIAETSNTLLLSPNCIWPQRDHGSSFQECKVQECQTWAIPKSYLELRKCGPRIHKLKRLLQENPFKGVDDTKENKYTLKDLLNKVQASEGELLAAIEAMNACNIDGYWRILDESYKEQVFQCIINLVEEKDWNFHNFSLGECCDILEELYPRYIINHCIKCYGTIDEDKCFLDEDKVCRQCAISILKPAGKGYALTDTTSKPPVIWLFQVSELPPDPYVRFNKLFKVRTKWSLEEIEPYIKDLATGSQSLNTILLKYTRTSTDLTLFSKCTLIIGFYGCNAERNTDYFTERR</sequence>
<dbReference type="GeneID" id="6755654"/>
<dbReference type="GO" id="GO:0031390">
    <property type="term" value="C:Ctf18 RFC-like complex"/>
    <property type="evidence" value="ECO:0000318"/>
    <property type="project" value="GO_Central"/>
</dbReference>
<dbReference type="OMA" id="ELRWDWK"/>
<evidence type="ECO:0000313" key="5">
    <source>
        <dbReference type="Proteomes" id="UP000009022"/>
    </source>
</evidence>
<dbReference type="InParanoid" id="B3S1B1"/>
<dbReference type="EMBL" id="DS985247">
    <property type="protein sequence ID" value="EDV23211.1"/>
    <property type="molecule type" value="Genomic_DNA"/>
</dbReference>
<dbReference type="GO" id="GO:0000785">
    <property type="term" value="C:chromatin"/>
    <property type="evidence" value="ECO:0000318"/>
    <property type="project" value="GO_Central"/>
</dbReference>
<keyword evidence="3" id="KW-0235">DNA replication</keyword>
<dbReference type="AlphaFoldDB" id="B3S1B1"/>
<dbReference type="PANTHER" id="PTHR13395:SF6">
    <property type="entry name" value="SISTER CHROMATID COHESION PROTEIN DCC1"/>
    <property type="match status" value="1"/>
</dbReference>
<proteinExistence type="inferred from homology"/>
<organism evidence="4 5">
    <name type="scientific">Trichoplax adhaerens</name>
    <name type="common">Trichoplax reptans</name>
    <dbReference type="NCBI Taxonomy" id="10228"/>
    <lineage>
        <taxon>Eukaryota</taxon>
        <taxon>Metazoa</taxon>
        <taxon>Placozoa</taxon>
        <taxon>Uniplacotomia</taxon>
        <taxon>Trichoplacea</taxon>
        <taxon>Trichoplacidae</taxon>
        <taxon>Trichoplax</taxon>
    </lineage>
</organism>
<dbReference type="RefSeq" id="XP_002114121.1">
    <property type="nucleotide sequence ID" value="XM_002114085.1"/>
</dbReference>
<dbReference type="OrthoDB" id="5199543at2759"/>
<dbReference type="GO" id="GO:0006260">
    <property type="term" value="P:DNA replication"/>
    <property type="evidence" value="ECO:0007669"/>
    <property type="project" value="UniProtKB-KW"/>
</dbReference>
<dbReference type="Proteomes" id="UP000009022">
    <property type="component" value="Unassembled WGS sequence"/>
</dbReference>
<dbReference type="KEGG" id="tad:TRIADDRAFT_58261"/>
<dbReference type="HOGENOM" id="CLU_034504_1_1_1"/>
<dbReference type="CTD" id="6755654"/>
<gene>
    <name evidence="4" type="ORF">TRIADDRAFT_58261</name>
</gene>
<dbReference type="PANTHER" id="PTHR13395">
    <property type="entry name" value="SISTER CHROMATID COHESION PROTEIN DCC1-RELATED"/>
    <property type="match status" value="1"/>
</dbReference>
<dbReference type="InterPro" id="IPR019128">
    <property type="entry name" value="Dcc1"/>
</dbReference>
<dbReference type="GO" id="GO:0000775">
    <property type="term" value="C:chromosome, centromeric region"/>
    <property type="evidence" value="ECO:0000318"/>
    <property type="project" value="GO_Central"/>
</dbReference>